<dbReference type="RefSeq" id="WP_133530328.1">
    <property type="nucleotide sequence ID" value="NZ_SNXX01000010.1"/>
</dbReference>
<evidence type="ECO:0000313" key="3">
    <source>
        <dbReference type="Proteomes" id="UP000295176"/>
    </source>
</evidence>
<accession>A0A4R6S694</accession>
<feature type="domain" description="Helix-hairpin-helix DNA-binding motif class 1" evidence="1">
    <location>
        <begin position="189"/>
        <end position="208"/>
    </location>
</feature>
<proteinExistence type="predicted"/>
<feature type="domain" description="Helix-hairpin-helix DNA-binding motif class 1" evidence="1">
    <location>
        <begin position="159"/>
        <end position="178"/>
    </location>
</feature>
<name>A0A4R6S694_9FIRM</name>
<dbReference type="InterPro" id="IPR003583">
    <property type="entry name" value="Hlx-hairpin-Hlx_DNA-bd_motif"/>
</dbReference>
<dbReference type="GO" id="GO:0015627">
    <property type="term" value="C:type II protein secretion system complex"/>
    <property type="evidence" value="ECO:0007669"/>
    <property type="project" value="TreeGrafter"/>
</dbReference>
<evidence type="ECO:0000313" key="2">
    <source>
        <dbReference type="EMBL" id="TDP94707.1"/>
    </source>
</evidence>
<comment type="caution">
    <text evidence="2">The sequence shown here is derived from an EMBL/GenBank/DDBJ whole genome shotgun (WGS) entry which is preliminary data.</text>
</comment>
<dbReference type="InterPro" id="IPR004509">
    <property type="entry name" value="Competence_ComEA_HhH"/>
</dbReference>
<dbReference type="GO" id="GO:0003677">
    <property type="term" value="F:DNA binding"/>
    <property type="evidence" value="ECO:0007669"/>
    <property type="project" value="InterPro"/>
</dbReference>
<dbReference type="GO" id="GO:0006281">
    <property type="term" value="P:DNA repair"/>
    <property type="evidence" value="ECO:0007669"/>
    <property type="project" value="InterPro"/>
</dbReference>
<evidence type="ECO:0000259" key="1">
    <source>
        <dbReference type="SMART" id="SM00278"/>
    </source>
</evidence>
<gene>
    <name evidence="2" type="ORF">C7957_11044</name>
</gene>
<protein>
    <submittedName>
        <fullName evidence="2">Competence protein ComEA</fullName>
    </submittedName>
</protein>
<dbReference type="SUPFAM" id="SSF47781">
    <property type="entry name" value="RuvA domain 2-like"/>
    <property type="match status" value="1"/>
</dbReference>
<dbReference type="PANTHER" id="PTHR21180">
    <property type="entry name" value="ENDONUCLEASE/EXONUCLEASE/PHOSPHATASE FAMILY DOMAIN-CONTAINING PROTEIN 1"/>
    <property type="match status" value="1"/>
</dbReference>
<dbReference type="SMART" id="SM00278">
    <property type="entry name" value="HhH1"/>
    <property type="match status" value="2"/>
</dbReference>
<dbReference type="PANTHER" id="PTHR21180:SF32">
    <property type="entry name" value="ENDONUCLEASE_EXONUCLEASE_PHOSPHATASE FAMILY DOMAIN-CONTAINING PROTEIN 1"/>
    <property type="match status" value="1"/>
</dbReference>
<dbReference type="EMBL" id="SNXX01000010">
    <property type="protein sequence ID" value="TDP94707.1"/>
    <property type="molecule type" value="Genomic_DNA"/>
</dbReference>
<dbReference type="Pfam" id="PF10531">
    <property type="entry name" value="SLBB"/>
    <property type="match status" value="1"/>
</dbReference>
<dbReference type="AlphaFoldDB" id="A0A4R6S694"/>
<dbReference type="Gene3D" id="3.10.560.10">
    <property type="entry name" value="Outer membrane lipoprotein wza domain like"/>
    <property type="match status" value="1"/>
</dbReference>
<dbReference type="GO" id="GO:0015628">
    <property type="term" value="P:protein secretion by the type II secretion system"/>
    <property type="evidence" value="ECO:0007669"/>
    <property type="project" value="TreeGrafter"/>
</dbReference>
<dbReference type="InterPro" id="IPR010994">
    <property type="entry name" value="RuvA_2-like"/>
</dbReference>
<dbReference type="NCBIfam" id="TIGR00426">
    <property type="entry name" value="competence protein ComEA helix-hairpin-helix repeat region"/>
    <property type="match status" value="1"/>
</dbReference>
<reference evidence="2 3" key="1">
    <citation type="submission" date="2019-03" db="EMBL/GenBank/DDBJ databases">
        <title>Subsurface microbial communities from deep shales in Ohio and West Virginia, USA.</title>
        <authorList>
            <person name="Wrighton K."/>
        </authorList>
    </citation>
    <scope>NUCLEOTIDE SEQUENCE [LARGE SCALE GENOMIC DNA]</scope>
    <source>
        <strain evidence="2 3">MSL 7</strain>
    </source>
</reference>
<dbReference type="InterPro" id="IPR051675">
    <property type="entry name" value="Endo/Exo/Phosphatase_dom_1"/>
</dbReference>
<dbReference type="Pfam" id="PF12836">
    <property type="entry name" value="HHH_3"/>
    <property type="match status" value="1"/>
</dbReference>
<dbReference type="Gene3D" id="1.10.150.280">
    <property type="entry name" value="AF1531-like domain"/>
    <property type="match status" value="1"/>
</dbReference>
<dbReference type="Proteomes" id="UP000295176">
    <property type="component" value="Unassembled WGS sequence"/>
</dbReference>
<organism evidence="2 3">
    <name type="scientific">Halanaerobium saccharolyticum</name>
    <dbReference type="NCBI Taxonomy" id="43595"/>
    <lineage>
        <taxon>Bacteria</taxon>
        <taxon>Bacillati</taxon>
        <taxon>Bacillota</taxon>
        <taxon>Clostridia</taxon>
        <taxon>Halanaerobiales</taxon>
        <taxon>Halanaerobiaceae</taxon>
        <taxon>Halanaerobium</taxon>
    </lineage>
</organism>
<dbReference type="InterPro" id="IPR019554">
    <property type="entry name" value="Soluble_ligand-bd"/>
</dbReference>
<sequence>MYRNKKLIFIFLAALLLVIGYYNQEGEKVTELDSKNNLQVLKTGSFPQNASTEPADRSIVVHLAGAVKYAGVYKLDKNDRLVDLIKAAGGLTENADLTKLNLAKKLFDGQKLIVAYKSKNNNFKKIGNSNIENTKKIVIGNYSNSKNSSLININQASQSKLEELSGIGPSKAAAIIKYRDENSYFSSKEDLLKISGIGEKTLENIRDEIVLQ</sequence>